<dbReference type="AlphaFoldDB" id="A0A0C5JAM6"/>
<comment type="similarity">
    <text evidence="1">Belongs to the enoyl-CoA hydratase/isomerase family.</text>
</comment>
<dbReference type="Proteomes" id="UP000061603">
    <property type="component" value="Chromosome"/>
</dbReference>
<proteinExistence type="inferred from homology"/>
<reference evidence="2 3" key="1">
    <citation type="journal article" date="2015" name="Genome Announc.">
        <title>Complete Genome Sequence of a Novel Bacterium within the Family Rhodocyclaceae That Degrades Polycyclic Aromatic Hydrocarbons.</title>
        <authorList>
            <person name="Singleton D.R."/>
            <person name="Dickey A.N."/>
            <person name="Scholl E.H."/>
            <person name="Wright F.A."/>
            <person name="Aitken M.D."/>
        </authorList>
    </citation>
    <scope>NUCLEOTIDE SEQUENCE [LARGE SCALE GENOMIC DNA]</scope>
    <source>
        <strain evidence="3">PG1-Ca6</strain>
    </source>
</reference>
<dbReference type="CDD" id="cd06558">
    <property type="entry name" value="crotonase-like"/>
    <property type="match status" value="1"/>
</dbReference>
<dbReference type="Gene3D" id="1.10.12.10">
    <property type="entry name" value="Lyase 2-enoyl-coa Hydratase, Chain A, domain 2"/>
    <property type="match status" value="1"/>
</dbReference>
<accession>A0A0C5JAM6</accession>
<dbReference type="STRING" id="1565605.PG1C_11225"/>
<gene>
    <name evidence="2" type="ORF">PG1C_11225</name>
</gene>
<dbReference type="HOGENOM" id="CLU_009834_7_2_4"/>
<dbReference type="Gene3D" id="3.90.226.10">
    <property type="entry name" value="2-enoyl-CoA Hydratase, Chain A, domain 1"/>
    <property type="match status" value="1"/>
</dbReference>
<dbReference type="PANTHER" id="PTHR43459">
    <property type="entry name" value="ENOYL-COA HYDRATASE"/>
    <property type="match status" value="1"/>
</dbReference>
<evidence type="ECO:0000256" key="1">
    <source>
        <dbReference type="ARBA" id="ARBA00005254"/>
    </source>
</evidence>
<dbReference type="GO" id="GO:0003824">
    <property type="term" value="F:catalytic activity"/>
    <property type="evidence" value="ECO:0007669"/>
    <property type="project" value="UniProtKB-ARBA"/>
</dbReference>
<dbReference type="InterPro" id="IPR014748">
    <property type="entry name" value="Enoyl-CoA_hydra_C"/>
</dbReference>
<evidence type="ECO:0000313" key="2">
    <source>
        <dbReference type="EMBL" id="AJP48848.1"/>
    </source>
</evidence>
<organism evidence="2 3">
    <name type="scientific">Rugosibacter aromaticivorans</name>
    <dbReference type="NCBI Taxonomy" id="1565605"/>
    <lineage>
        <taxon>Bacteria</taxon>
        <taxon>Pseudomonadati</taxon>
        <taxon>Pseudomonadota</taxon>
        <taxon>Betaproteobacteria</taxon>
        <taxon>Nitrosomonadales</taxon>
        <taxon>Sterolibacteriaceae</taxon>
        <taxon>Rugosibacter</taxon>
    </lineage>
</organism>
<dbReference type="SUPFAM" id="SSF52096">
    <property type="entry name" value="ClpP/crotonase"/>
    <property type="match status" value="1"/>
</dbReference>
<protein>
    <submittedName>
        <fullName evidence="2">Enoyl-CoA hydratase</fullName>
    </submittedName>
</protein>
<dbReference type="Pfam" id="PF00378">
    <property type="entry name" value="ECH_1"/>
    <property type="match status" value="1"/>
</dbReference>
<dbReference type="KEGG" id="rbu:PG1C_11225"/>
<dbReference type="EMBL" id="CP010554">
    <property type="protein sequence ID" value="AJP48848.1"/>
    <property type="molecule type" value="Genomic_DNA"/>
</dbReference>
<name>A0A0C5JAM6_9PROT</name>
<dbReference type="InterPro" id="IPR001753">
    <property type="entry name" value="Enoyl-CoA_hydra/iso"/>
</dbReference>
<keyword evidence="3" id="KW-1185">Reference proteome</keyword>
<sequence length="266" mass="28478">MSKKYQRLILERKGAILTIKLSSPEKRNAVDAFMHEELPQALREAALDRTIGAIVLTGDPVGRAFCAGGDLEWIKVLSDGSGDDYSKVMREGVEVLRALVDAPQPIISMINGAAMGLGATLGLFADVSFMDEAAKIADSHVSIGVAAGDGGAVIWPLLIGPNRAKEYLMTGDPLTGAQAAAIGLVNYAVPAADLEARTYAFAERLANGPRLGIEMTKRSVNLYLRMILNQVIDASLGLEGLTFRTANHEEAVRAFKAKEKPNFKNP</sequence>
<evidence type="ECO:0000313" key="3">
    <source>
        <dbReference type="Proteomes" id="UP000061603"/>
    </source>
</evidence>
<dbReference type="RefSeq" id="WP_202634891.1">
    <property type="nucleotide sequence ID" value="NZ_CP010554.1"/>
</dbReference>
<dbReference type="InterPro" id="IPR029045">
    <property type="entry name" value="ClpP/crotonase-like_dom_sf"/>
</dbReference>
<dbReference type="PANTHER" id="PTHR43459:SF3">
    <property type="entry name" value="ENOYL-COA HYDRATASE ECHA15 (ENOYL HYDRASE) (UNSATURATED ACYL-COA HYDRATASE) (CROTONASE)-RELATED"/>
    <property type="match status" value="1"/>
</dbReference>